<dbReference type="PANTHER" id="PTHR31327">
    <property type="entry name" value="SPERM MEIOSIS PDZ DOMAIN CONTAINING PROTEINS-RELATED"/>
    <property type="match status" value="1"/>
</dbReference>
<dbReference type="PANTHER" id="PTHR31327:SF7">
    <property type="entry name" value="PDZ DOMAIN-CONTAINING PROTEIN"/>
    <property type="match status" value="1"/>
</dbReference>
<feature type="domain" description="PDZ" evidence="1">
    <location>
        <begin position="22"/>
        <end position="95"/>
    </location>
</feature>
<dbReference type="SUPFAM" id="SSF50156">
    <property type="entry name" value="PDZ domain-like"/>
    <property type="match status" value="2"/>
</dbReference>
<dbReference type="Gene3D" id="2.30.42.10">
    <property type="match status" value="2"/>
</dbReference>
<dbReference type="WBParaSite" id="TCONS_00007022.p1">
    <property type="protein sequence ID" value="TCONS_00007022.p1"/>
    <property type="gene ID" value="XLOC_005101"/>
</dbReference>
<dbReference type="Proteomes" id="UP000035681">
    <property type="component" value="Unplaced"/>
</dbReference>
<dbReference type="InterPro" id="IPR040264">
    <property type="entry name" value="T15H9.4-like"/>
</dbReference>
<dbReference type="SMART" id="SM00228">
    <property type="entry name" value="PDZ"/>
    <property type="match status" value="2"/>
</dbReference>
<dbReference type="WBParaSite" id="SSTP_0000779800.1">
    <property type="protein sequence ID" value="SSTP_0000779800.1"/>
    <property type="gene ID" value="SSTP_0000779800"/>
</dbReference>
<dbReference type="InterPro" id="IPR036034">
    <property type="entry name" value="PDZ_sf"/>
</dbReference>
<feature type="domain" description="PDZ" evidence="1">
    <location>
        <begin position="124"/>
        <end position="204"/>
    </location>
</feature>
<evidence type="ECO:0000313" key="3">
    <source>
        <dbReference type="WBParaSite" id="SSTP_0000779800.1"/>
    </source>
</evidence>
<name>A0A0K0EE86_STRER</name>
<dbReference type="Pfam" id="PF00595">
    <property type="entry name" value="PDZ"/>
    <property type="match status" value="1"/>
</dbReference>
<keyword evidence="2" id="KW-1185">Reference proteome</keyword>
<evidence type="ECO:0000313" key="2">
    <source>
        <dbReference type="Proteomes" id="UP000035681"/>
    </source>
</evidence>
<evidence type="ECO:0000259" key="1">
    <source>
        <dbReference type="PROSITE" id="PS50106"/>
    </source>
</evidence>
<proteinExistence type="predicted"/>
<dbReference type="CDD" id="cd00136">
    <property type="entry name" value="PDZ_canonical"/>
    <property type="match status" value="1"/>
</dbReference>
<dbReference type="AlphaFoldDB" id="A0A0K0EE86"/>
<dbReference type="PROSITE" id="PS50106">
    <property type="entry name" value="PDZ"/>
    <property type="match status" value="2"/>
</dbReference>
<accession>A0A0K0EE86</accession>
<sequence length="290" mass="32809">MALQNSQGEQVKDACAPAAEIVVSIPMEEGDPLGATPNERLVVIKIQAGTLAEGNLHIGDQIIALNGTKLKDHNHFYHLLRFAHPMAYITVIRDDKRAQDMLSKITIPQERERNIMRRDGYIYQLAVINIVKGRKLGLGIRHFQNRVLVSKIDPGSIAYDHLKVGDHICDVDGLPVTDKDVCRKLLISQLQENKKVSLVIERPDCIEAKEWARKALETQILEPPSVRMNDDVKDIAIKERSRIKGYTPPQKTLLARKPIESSQTISFDDNVVEHQIISDNEGRQLRRVRK</sequence>
<dbReference type="STRING" id="6248.A0A0K0EE86"/>
<protein>
    <submittedName>
        <fullName evidence="3 4">PDZ domain-containing protein</fullName>
    </submittedName>
</protein>
<reference evidence="3" key="1">
    <citation type="submission" date="2015-08" db="UniProtKB">
        <authorList>
            <consortium name="WormBaseParasite"/>
        </authorList>
    </citation>
    <scope>IDENTIFICATION</scope>
</reference>
<organism evidence="3">
    <name type="scientific">Strongyloides stercoralis</name>
    <name type="common">Threadworm</name>
    <dbReference type="NCBI Taxonomy" id="6248"/>
    <lineage>
        <taxon>Eukaryota</taxon>
        <taxon>Metazoa</taxon>
        <taxon>Ecdysozoa</taxon>
        <taxon>Nematoda</taxon>
        <taxon>Chromadorea</taxon>
        <taxon>Rhabditida</taxon>
        <taxon>Tylenchina</taxon>
        <taxon>Panagrolaimomorpha</taxon>
        <taxon>Strongyloidoidea</taxon>
        <taxon>Strongyloididae</taxon>
        <taxon>Strongyloides</taxon>
    </lineage>
</organism>
<evidence type="ECO:0000313" key="4">
    <source>
        <dbReference type="WBParaSite" id="TCONS_00007022.p1"/>
    </source>
</evidence>
<dbReference type="InterPro" id="IPR001478">
    <property type="entry name" value="PDZ"/>
</dbReference>